<dbReference type="Ensembl" id="ENSMODT00000024739.4">
    <property type="protein sequence ID" value="ENSMODP00000024309.4"/>
    <property type="gene ID" value="ENSMODG00000019487.4"/>
</dbReference>
<name>F6WA95_MONDO</name>
<protein>
    <recommendedName>
        <fullName evidence="11">ATP-dependent RNA helicase DHX29</fullName>
        <ecNumber evidence="11">3.6.4.13</ecNumber>
    </recommendedName>
    <alternativeName>
        <fullName evidence="11">DEAH box protein 29</fullName>
    </alternativeName>
</protein>
<feature type="compositionally biased region" description="Basic and acidic residues" evidence="12">
    <location>
        <begin position="88"/>
        <end position="97"/>
    </location>
</feature>
<dbReference type="InterPro" id="IPR056328">
    <property type="entry name" value="DSRM_DHX29"/>
</dbReference>
<dbReference type="PROSITE" id="PS00690">
    <property type="entry name" value="DEAH_ATP_HELICASE"/>
    <property type="match status" value="1"/>
</dbReference>
<keyword evidence="2 11" id="KW-0963">Cytoplasm</keyword>
<dbReference type="GeneTree" id="ENSGT00940000157286"/>
<comment type="subunit">
    <text evidence="11">Part of the 43S pre-initiation complex (PIC) that contains at least Met-tRNA, EIF1, EIF1A (EIF1AX or EIF1AY), EIF2S1, EIF2S2, EIF2S3, EIF3A, EIF3B, EIF3C, EIF3D, EIF3E, EIF3F, EIF3G, EIF3H, EIF3I, EIF3J, EIF3K, EIF3L, EIF3M, DHX29 and the 40S ribosomal subunit.</text>
</comment>
<evidence type="ECO:0000256" key="1">
    <source>
        <dbReference type="ARBA" id="ARBA00008792"/>
    </source>
</evidence>
<dbReference type="Pfam" id="PF00270">
    <property type="entry name" value="DEAD"/>
    <property type="match status" value="1"/>
</dbReference>
<evidence type="ECO:0000256" key="10">
    <source>
        <dbReference type="ARBA" id="ARBA00047984"/>
    </source>
</evidence>
<dbReference type="PROSITE" id="PS51194">
    <property type="entry name" value="HELICASE_CTER"/>
    <property type="match status" value="1"/>
</dbReference>
<dbReference type="GO" id="GO:0003724">
    <property type="term" value="F:RNA helicase activity"/>
    <property type="evidence" value="ECO:0007669"/>
    <property type="project" value="UniProtKB-UniRule"/>
</dbReference>
<keyword evidence="16" id="KW-1185">Reference proteome</keyword>
<dbReference type="InterPro" id="IPR056890">
    <property type="entry name" value="UBA_DHX29-like"/>
</dbReference>
<dbReference type="SMART" id="SM00847">
    <property type="entry name" value="HA2"/>
    <property type="match status" value="1"/>
</dbReference>
<keyword evidence="8 11" id="KW-0648">Protein biosynthesis</keyword>
<accession>F6WA95</accession>
<reference evidence="15" key="2">
    <citation type="submission" date="2025-08" db="UniProtKB">
        <authorList>
            <consortium name="Ensembl"/>
        </authorList>
    </citation>
    <scope>IDENTIFICATION</scope>
</reference>
<feature type="compositionally biased region" description="Low complexity" evidence="12">
    <location>
        <begin position="172"/>
        <end position="182"/>
    </location>
</feature>
<dbReference type="GO" id="GO:0005524">
    <property type="term" value="F:ATP binding"/>
    <property type="evidence" value="ECO:0007669"/>
    <property type="project" value="UniProtKB-UniRule"/>
</dbReference>
<dbReference type="InterPro" id="IPR001650">
    <property type="entry name" value="Helicase_C-like"/>
</dbReference>
<gene>
    <name evidence="11 15" type="primary">DHX29</name>
</gene>
<dbReference type="InParanoid" id="F6WA95"/>
<comment type="catalytic activity">
    <reaction evidence="10 11">
        <text>ATP + H2O = ADP + phosphate + H(+)</text>
        <dbReference type="Rhea" id="RHEA:13065"/>
        <dbReference type="ChEBI" id="CHEBI:15377"/>
        <dbReference type="ChEBI" id="CHEBI:15378"/>
        <dbReference type="ChEBI" id="CHEBI:30616"/>
        <dbReference type="ChEBI" id="CHEBI:43474"/>
        <dbReference type="ChEBI" id="CHEBI:456216"/>
        <dbReference type="EC" id="3.6.4.13"/>
    </reaction>
</comment>
<dbReference type="GO" id="GO:0043024">
    <property type="term" value="F:ribosomal small subunit binding"/>
    <property type="evidence" value="ECO:0007669"/>
    <property type="project" value="Ensembl"/>
</dbReference>
<dbReference type="GO" id="GO:0042255">
    <property type="term" value="P:ribosome assembly"/>
    <property type="evidence" value="ECO:0007669"/>
    <property type="project" value="Ensembl"/>
</dbReference>
<evidence type="ECO:0000313" key="16">
    <source>
        <dbReference type="Proteomes" id="UP000002280"/>
    </source>
</evidence>
<comment type="subcellular location">
    <subcellularLocation>
        <location evidence="11">Cytoplasm</location>
    </subcellularLocation>
</comment>
<feature type="region of interest" description="Disordered" evidence="12">
    <location>
        <begin position="69"/>
        <end position="102"/>
    </location>
</feature>
<evidence type="ECO:0000256" key="7">
    <source>
        <dbReference type="ARBA" id="ARBA00022840"/>
    </source>
</evidence>
<reference evidence="15" key="3">
    <citation type="submission" date="2025-09" db="UniProtKB">
        <authorList>
            <consortium name="Ensembl"/>
        </authorList>
    </citation>
    <scope>IDENTIFICATION</scope>
</reference>
<dbReference type="Gene3D" id="1.20.120.1080">
    <property type="match status" value="1"/>
</dbReference>
<feature type="region of interest" description="Disordered" evidence="12">
    <location>
        <begin position="415"/>
        <end position="438"/>
    </location>
</feature>
<dbReference type="InterPro" id="IPR048333">
    <property type="entry name" value="HA2_WH"/>
</dbReference>
<dbReference type="InterPro" id="IPR011545">
    <property type="entry name" value="DEAD/DEAH_box_helicase_dom"/>
</dbReference>
<keyword evidence="4 11" id="KW-0547">Nucleotide-binding</keyword>
<dbReference type="EC" id="3.6.4.13" evidence="11"/>
<dbReference type="InterPro" id="IPR002464">
    <property type="entry name" value="DNA/RNA_helicase_DEAH_CS"/>
</dbReference>
<organism evidence="15 16">
    <name type="scientific">Monodelphis domestica</name>
    <name type="common">Gray short-tailed opossum</name>
    <dbReference type="NCBI Taxonomy" id="13616"/>
    <lineage>
        <taxon>Eukaryota</taxon>
        <taxon>Metazoa</taxon>
        <taxon>Chordata</taxon>
        <taxon>Craniata</taxon>
        <taxon>Vertebrata</taxon>
        <taxon>Euteleostomi</taxon>
        <taxon>Mammalia</taxon>
        <taxon>Metatheria</taxon>
        <taxon>Didelphimorphia</taxon>
        <taxon>Didelphidae</taxon>
        <taxon>Monodelphis</taxon>
    </lineage>
</organism>
<evidence type="ECO:0000256" key="11">
    <source>
        <dbReference type="HAMAP-Rule" id="MF_03068"/>
    </source>
</evidence>
<dbReference type="Pfam" id="PF21010">
    <property type="entry name" value="HA2_C"/>
    <property type="match status" value="1"/>
</dbReference>
<sequence>MHPPCFRTAQPNSLYPQCSAVRRRGRSIPEHGGREGTRKLKLTRTLELFFFPSGLFSSLSSWEKKEYVARGEGGEKGRTAVAGTNPEAPRRGSREGPDEGGGVAAALRLRTGNICSRRSEEIARVRSPRLSLPAFRFSGPGGSRSMGGKNKKHKAPGAGAVRAAVSASRAKAAAESGAAGEAPGKKPVPRPLPVSASAKEPRVRQGPKIYSFNSATDSGTPSNLDKSILKVFINSKLEQRIIGVINEHKKQNNDKGMISGRLTAKKLQDLYMALQAFSFKTKDIEEAMTNTVLYGGDLHSALDWLCLNLSDDSLPEGFSQEFEEQQPKSRPKFQSLQIQSTTPPPLLPSTKKRQDEPEVKPKNVEKDKEVNMKEWILQYAEQQSQEEKTENSKSLEEEEKFDPNERYLHLAAKLQDAKEQAASSKLEKNKQGQKEAQEKIRKYQREMETLEDHPVFNPAIKISQQQQNERKKSSLAAEGEGTLNLNLFENSAVTEEEKAKKKDPRDVRNFDYTARSWTGKSPKQFLIDWVRKNLPKSPNPSFEKIAVGKYWKCRVKVVRSEDDVLVVCPTILTEDGMQAQHLGATLALYRLVKGQSVHQLLPPTYRDVWLEWSEAEKKKEELNKMETNKPRDHFIAKLLNKLKQQQQQQQQQCENKKDISDDPEESWENLITDEDFTALSLETSYTEDLEPVRNLFRKLQSTPRYQKLLKERQQLPVFKHRNSIVETLKRHRVVVVAGETGSGKSTQVPHFLLEDLLLNEWGSGKCNIVCTQPRRISAVSLATRVCEELGCENGPGGKNSLCGYQIRMESRASDATRLLYCTTGVLLRKLQEDGLLTNVSHVIVDEVHERSVQSDFLLIILKEILQKRSDLHLILMSATVDSEKFSTYFTHCPILRISGRSYPVEVFHLEDVVEETGFVLEKDSEYCQKFLEEEEEITINVNSKAGGIKKYQEYIPVQTTPCVDINPYYQKYSNRTQHAVFYMNPHKINLDLILELLAFLDRSPHFRNVEGAVLIFLPGLAHIQQLYDLLSNDRRFYSKERYKLIALHSILSTQDQAAAFTLPPPGVRKIVLATNIAETGITIPDVVFVIDTGRTKENKYHESSQMSSLVETFVSKASALQRQGRAGRVRDGFCFRLYTRERFESFMDYSVPEILRVPLEELCLHIMKCNLGSPEDFLAKALDPPQPQVISNAMNLLRKIGACEPSEPKLTPLGQHLAALPVNVKIGKMLIFGAIFGCLDPVATLAAVMTEKSPFTTPIGRKDEADLAKSTLALANSDHLTIYSAYLGWKKARQEGGYRSEVAYCRRNFLNRTALLTLEDVKQELIKLVKAAGFTSATTSNGWDANRATQTLSLQEIALLKAVLTAGLYDSVGKIIYTTSIDVTEKLACIVETAQGKAQVHPSSVNRDLQVYGWLLYQEKVRYAKVYLRETTLISPFPILLFGGDIEVQHRERLLSVDGWIYFQAPVKIAVIFKQLRVLIESVLRKKLENPKMSLEDDKILQIITELIKTEHTS</sequence>
<evidence type="ECO:0000256" key="6">
    <source>
        <dbReference type="ARBA" id="ARBA00022806"/>
    </source>
</evidence>
<dbReference type="FunFam" id="3.40.50.300:FF:000325">
    <property type="entry name" value="ATP-dependent RNA helicase DHX29"/>
    <property type="match status" value="1"/>
</dbReference>
<dbReference type="FunFam" id="3.40.50.300:FF:000500">
    <property type="entry name" value="ATP-dependent RNA helicase DHX29"/>
    <property type="match status" value="1"/>
</dbReference>
<keyword evidence="5 11" id="KW-0378">Hydrolase</keyword>
<evidence type="ECO:0000256" key="8">
    <source>
        <dbReference type="ARBA" id="ARBA00022917"/>
    </source>
</evidence>
<dbReference type="InterPro" id="IPR014001">
    <property type="entry name" value="Helicase_ATP-bd"/>
</dbReference>
<evidence type="ECO:0000259" key="13">
    <source>
        <dbReference type="PROSITE" id="PS51192"/>
    </source>
</evidence>
<comment type="similarity">
    <text evidence="1 11">Belongs to the DEAD box helicase family. DEAH subfamily.</text>
</comment>
<dbReference type="Pfam" id="PF04408">
    <property type="entry name" value="WHD_HA2"/>
    <property type="match status" value="1"/>
</dbReference>
<dbReference type="GO" id="GO:0003723">
    <property type="term" value="F:RNA binding"/>
    <property type="evidence" value="ECO:0000318"/>
    <property type="project" value="GO_Central"/>
</dbReference>
<dbReference type="eggNOG" id="KOG0920">
    <property type="taxonomic scope" value="Eukaryota"/>
</dbReference>
<dbReference type="PANTHER" id="PTHR18934:SF264">
    <property type="entry name" value="ATP-DEPENDENT RNA HELICASE DHX29"/>
    <property type="match status" value="1"/>
</dbReference>
<feature type="domain" description="Helicase ATP-binding" evidence="13">
    <location>
        <begin position="725"/>
        <end position="898"/>
    </location>
</feature>
<dbReference type="SMART" id="SM00487">
    <property type="entry name" value="DEXDc"/>
    <property type="match status" value="1"/>
</dbReference>
<dbReference type="GO" id="GO:0045948">
    <property type="term" value="P:positive regulation of translational initiation"/>
    <property type="evidence" value="ECO:0007669"/>
    <property type="project" value="UniProtKB-UniRule"/>
</dbReference>
<dbReference type="Pfam" id="PF00271">
    <property type="entry name" value="Helicase_C"/>
    <property type="match status" value="1"/>
</dbReference>
<dbReference type="InterPro" id="IPR059023">
    <property type="entry name" value="RNA_hel_CTD"/>
</dbReference>
<dbReference type="InterPro" id="IPR011709">
    <property type="entry name" value="DEAD-box_helicase_OB_fold"/>
</dbReference>
<evidence type="ECO:0000313" key="15">
    <source>
        <dbReference type="Ensembl" id="ENSMODP00000024309.4"/>
    </source>
</evidence>
<dbReference type="InterPro" id="IPR034730">
    <property type="entry name" value="DHX29"/>
</dbReference>
<feature type="region of interest" description="Disordered" evidence="12">
    <location>
        <begin position="134"/>
        <end position="159"/>
    </location>
</feature>
<dbReference type="Gene3D" id="3.40.50.300">
    <property type="entry name" value="P-loop containing nucleotide triphosphate hydrolases"/>
    <property type="match status" value="2"/>
</dbReference>
<dbReference type="GO" id="GO:0016282">
    <property type="term" value="C:eukaryotic 43S preinitiation complex"/>
    <property type="evidence" value="ECO:0007669"/>
    <property type="project" value="Ensembl"/>
</dbReference>
<feature type="region of interest" description="Disordered" evidence="12">
    <location>
        <begin position="172"/>
        <end position="220"/>
    </location>
</feature>
<feature type="domain" description="Helicase C-terminal" evidence="14">
    <location>
        <begin position="992"/>
        <end position="1170"/>
    </location>
</feature>
<dbReference type="Proteomes" id="UP000002280">
    <property type="component" value="Chromosome 3"/>
</dbReference>
<dbReference type="SMART" id="SM00490">
    <property type="entry name" value="HELICc"/>
    <property type="match status" value="1"/>
</dbReference>
<dbReference type="InterPro" id="IPR027417">
    <property type="entry name" value="P-loop_NTPase"/>
</dbReference>
<dbReference type="Bgee" id="ENSMODG00000019487">
    <property type="expression patterns" value="Expressed in forelimb bud and 20 other cell types or tissues"/>
</dbReference>
<evidence type="ECO:0000256" key="2">
    <source>
        <dbReference type="ARBA" id="ARBA00022490"/>
    </source>
</evidence>
<dbReference type="Pfam" id="PF26026">
    <property type="entry name" value="RNA_hel_CTD"/>
    <property type="match status" value="1"/>
</dbReference>
<evidence type="ECO:0000259" key="14">
    <source>
        <dbReference type="PROSITE" id="PS51194"/>
    </source>
</evidence>
<feature type="compositionally biased region" description="Basic and acidic residues" evidence="12">
    <location>
        <begin position="352"/>
        <end position="372"/>
    </location>
</feature>
<dbReference type="CDD" id="cd18791">
    <property type="entry name" value="SF2_C_RHA"/>
    <property type="match status" value="1"/>
</dbReference>
<dbReference type="GO" id="GO:0022627">
    <property type="term" value="C:cytosolic small ribosomal subunit"/>
    <property type="evidence" value="ECO:0007669"/>
    <property type="project" value="Ensembl"/>
</dbReference>
<dbReference type="GO" id="GO:0004386">
    <property type="term" value="F:helicase activity"/>
    <property type="evidence" value="ECO:0000318"/>
    <property type="project" value="GO_Central"/>
</dbReference>
<keyword evidence="7 11" id="KW-0067">ATP-binding</keyword>
<evidence type="ECO:0000256" key="9">
    <source>
        <dbReference type="ARBA" id="ARBA00023054"/>
    </source>
</evidence>
<reference evidence="15 16" key="1">
    <citation type="journal article" date="2007" name="Nature">
        <title>Genome of the marsupial Monodelphis domestica reveals innovation in non-coding sequences.</title>
        <authorList>
            <person name="Mikkelsen T.S."/>
            <person name="Wakefield M.J."/>
            <person name="Aken B."/>
            <person name="Amemiya C.T."/>
            <person name="Chang J.L."/>
            <person name="Duke S."/>
            <person name="Garber M."/>
            <person name="Gentles A.J."/>
            <person name="Goodstadt L."/>
            <person name="Heger A."/>
            <person name="Jurka J."/>
            <person name="Kamal M."/>
            <person name="Mauceli E."/>
            <person name="Searle S.M."/>
            <person name="Sharpe T."/>
            <person name="Baker M.L."/>
            <person name="Batzer M.A."/>
            <person name="Benos P.V."/>
            <person name="Belov K."/>
            <person name="Clamp M."/>
            <person name="Cook A."/>
            <person name="Cuff J."/>
            <person name="Das R."/>
            <person name="Davidow L."/>
            <person name="Deakin J.E."/>
            <person name="Fazzari M.J."/>
            <person name="Glass J.L."/>
            <person name="Grabherr M."/>
            <person name="Greally J.M."/>
            <person name="Gu W."/>
            <person name="Hore T.A."/>
            <person name="Huttley G.A."/>
            <person name="Kleber M."/>
            <person name="Jirtle R.L."/>
            <person name="Koina E."/>
            <person name="Lee J.T."/>
            <person name="Mahony S."/>
            <person name="Marra M.A."/>
            <person name="Miller R.D."/>
            <person name="Nicholls R.D."/>
            <person name="Oda M."/>
            <person name="Papenfuss A.T."/>
            <person name="Parra Z.E."/>
            <person name="Pollock D.D."/>
            <person name="Ray D.A."/>
            <person name="Schein J.E."/>
            <person name="Speed T.P."/>
            <person name="Thompson K."/>
            <person name="VandeBerg J.L."/>
            <person name="Wade C.M."/>
            <person name="Walker J.A."/>
            <person name="Waters P.D."/>
            <person name="Webber C."/>
            <person name="Weidman J.R."/>
            <person name="Xie X."/>
            <person name="Zody M.C."/>
            <person name="Baldwin J."/>
            <person name="Abdouelleil A."/>
            <person name="Abdulkadir J."/>
            <person name="Abebe A."/>
            <person name="Abera B."/>
            <person name="Abreu J."/>
            <person name="Acer S.C."/>
            <person name="Aftuck L."/>
            <person name="Alexander A."/>
            <person name="An P."/>
            <person name="Anderson E."/>
            <person name="Anderson S."/>
            <person name="Arachi H."/>
            <person name="Azer M."/>
            <person name="Bachantsang P."/>
            <person name="Barry A."/>
            <person name="Bayul T."/>
            <person name="Berlin A."/>
            <person name="Bessette D."/>
            <person name="Bloom T."/>
            <person name="Bloom T."/>
            <person name="Boguslavskiy L."/>
            <person name="Bonnet C."/>
            <person name="Boukhgalter B."/>
            <person name="Bourzgui I."/>
            <person name="Brown A."/>
            <person name="Cahill P."/>
            <person name="Channer S."/>
            <person name="Cheshatsang Y."/>
            <person name="Chuda L."/>
            <person name="Citroen M."/>
            <person name="Collymore A."/>
            <person name="Cooke P."/>
            <person name="Costello M."/>
            <person name="D'Aco K."/>
            <person name="Daza R."/>
            <person name="De Haan G."/>
            <person name="DeGray S."/>
            <person name="DeMaso C."/>
            <person name="Dhargay N."/>
            <person name="Dooley K."/>
            <person name="Dooley E."/>
            <person name="Doricent M."/>
            <person name="Dorje P."/>
            <person name="Dorjee K."/>
            <person name="Dupes A."/>
            <person name="Elong R."/>
            <person name="Falk J."/>
            <person name="Farina A."/>
            <person name="Faro S."/>
            <person name="Ferguson D."/>
            <person name="Fisher S."/>
            <person name="Foley C.D."/>
            <person name="Franke A."/>
            <person name="Friedrich D."/>
            <person name="Gadbois L."/>
            <person name="Gearin G."/>
            <person name="Gearin C.R."/>
            <person name="Giannoukos G."/>
            <person name="Goode T."/>
            <person name="Graham J."/>
            <person name="Grandbois E."/>
            <person name="Grewal S."/>
            <person name="Gyaltsen K."/>
            <person name="Hafez N."/>
            <person name="Hagos B."/>
            <person name="Hall J."/>
            <person name="Henson C."/>
            <person name="Hollinger A."/>
            <person name="Honan T."/>
            <person name="Huard M.D."/>
            <person name="Hughes L."/>
            <person name="Hurhula B."/>
            <person name="Husby M.E."/>
            <person name="Kamat A."/>
            <person name="Kanga B."/>
            <person name="Kashin S."/>
            <person name="Khazanovich D."/>
            <person name="Kisner P."/>
            <person name="Lance K."/>
            <person name="Lara M."/>
            <person name="Lee W."/>
            <person name="Lennon N."/>
            <person name="Letendre F."/>
            <person name="LeVine R."/>
            <person name="Lipovsky A."/>
            <person name="Liu X."/>
            <person name="Liu J."/>
            <person name="Liu S."/>
            <person name="Lokyitsang T."/>
            <person name="Lokyitsang Y."/>
            <person name="Lubonja R."/>
            <person name="Lui A."/>
            <person name="MacDonald P."/>
            <person name="Magnisalis V."/>
            <person name="Maru K."/>
            <person name="Matthews C."/>
            <person name="McCusker W."/>
            <person name="McDonough S."/>
            <person name="Mehta T."/>
            <person name="Meldrim J."/>
            <person name="Meneus L."/>
            <person name="Mihai O."/>
            <person name="Mihalev A."/>
            <person name="Mihova T."/>
            <person name="Mittelman R."/>
            <person name="Mlenga V."/>
            <person name="Montmayeur A."/>
            <person name="Mulrain L."/>
            <person name="Navidi A."/>
            <person name="Naylor J."/>
            <person name="Negash T."/>
            <person name="Nguyen T."/>
            <person name="Nguyen N."/>
            <person name="Nicol R."/>
            <person name="Norbu C."/>
            <person name="Norbu N."/>
            <person name="Novod N."/>
            <person name="O'Neill B."/>
            <person name="Osman S."/>
            <person name="Markiewicz E."/>
            <person name="Oyono O.L."/>
            <person name="Patti C."/>
            <person name="Phunkhang P."/>
            <person name="Pierre F."/>
            <person name="Priest M."/>
            <person name="Raghuraman S."/>
            <person name="Rege F."/>
            <person name="Reyes R."/>
            <person name="Rise C."/>
            <person name="Rogov P."/>
            <person name="Ross K."/>
            <person name="Ryan E."/>
            <person name="Settipalli S."/>
            <person name="Shea T."/>
            <person name="Sherpa N."/>
            <person name="Shi L."/>
            <person name="Shih D."/>
            <person name="Sparrow T."/>
            <person name="Spaulding J."/>
            <person name="Stalker J."/>
            <person name="Stange-Thomann N."/>
            <person name="Stavropoulos S."/>
            <person name="Stone C."/>
            <person name="Strader C."/>
            <person name="Tesfaye S."/>
            <person name="Thomson T."/>
            <person name="Thoulutsang Y."/>
            <person name="Thoulutsang D."/>
            <person name="Topham K."/>
            <person name="Topping I."/>
            <person name="Tsamla T."/>
            <person name="Vassiliev H."/>
            <person name="Vo A."/>
            <person name="Wangchuk T."/>
            <person name="Wangdi T."/>
            <person name="Weiand M."/>
            <person name="Wilkinson J."/>
            <person name="Wilson A."/>
            <person name="Yadav S."/>
            <person name="Young G."/>
            <person name="Yu Q."/>
            <person name="Zembek L."/>
            <person name="Zhong D."/>
            <person name="Zimmer A."/>
            <person name="Zwirko Z."/>
            <person name="Jaffe D.B."/>
            <person name="Alvarez P."/>
            <person name="Brockman W."/>
            <person name="Butler J."/>
            <person name="Chin C."/>
            <person name="Gnerre S."/>
            <person name="MacCallum I."/>
            <person name="Graves J.A."/>
            <person name="Ponting C.P."/>
            <person name="Breen M."/>
            <person name="Samollow P.B."/>
            <person name="Lander E.S."/>
            <person name="Lindblad-Toh K."/>
        </authorList>
    </citation>
    <scope>NUCLEOTIDE SEQUENCE [LARGE SCALE GENOMIC DNA]</scope>
</reference>
<dbReference type="OMA" id="SWFANMS"/>
<feature type="compositionally biased region" description="Basic and acidic residues" evidence="12">
    <location>
        <begin position="385"/>
        <end position="402"/>
    </location>
</feature>
<dbReference type="GO" id="GO:0003743">
    <property type="term" value="F:translation initiation factor activity"/>
    <property type="evidence" value="ECO:0007669"/>
    <property type="project" value="UniProtKB-KW"/>
</dbReference>
<dbReference type="Pfam" id="PF24385">
    <property type="entry name" value="DSRM_DHX29"/>
    <property type="match status" value="1"/>
</dbReference>
<feature type="compositionally biased region" description="Polar residues" evidence="12">
    <location>
        <begin position="211"/>
        <end position="220"/>
    </location>
</feature>
<feature type="region of interest" description="Disordered" evidence="12">
    <location>
        <begin position="318"/>
        <end position="402"/>
    </location>
</feature>
<dbReference type="PROSITE" id="PS51192">
    <property type="entry name" value="HELICASE_ATP_BIND_1"/>
    <property type="match status" value="1"/>
</dbReference>
<comment type="function">
    <text evidence="11">ATP-binding RNA helicase involved in translation initiation. Part of the 43S pre-initiation complex that is required for efficient initiation on mRNAs of higher eukaryotes with structured 5'-UTRs by promoting efficient NTPase-dependent 48S complex formation. Specifically binds to the 40S ribosome near the mRNA entrance. Does not possess a processive helicase activity.</text>
</comment>
<dbReference type="PANTHER" id="PTHR18934">
    <property type="entry name" value="ATP-DEPENDENT RNA HELICASE"/>
    <property type="match status" value="1"/>
</dbReference>
<dbReference type="GO" id="GO:0001731">
    <property type="term" value="P:formation of translation preinitiation complex"/>
    <property type="evidence" value="ECO:0007669"/>
    <property type="project" value="Ensembl"/>
</dbReference>
<evidence type="ECO:0000256" key="12">
    <source>
        <dbReference type="SAM" id="MobiDB-lite"/>
    </source>
</evidence>
<dbReference type="Pfam" id="PF24899">
    <property type="entry name" value="UBA_DHX29"/>
    <property type="match status" value="1"/>
</dbReference>
<dbReference type="FunCoup" id="F6WA95">
    <property type="interactions" value="1305"/>
</dbReference>
<dbReference type="FunFam" id="1.20.120.1080:FF:000002">
    <property type="entry name" value="Putative ATP-dependent RNA helicase DHX36"/>
    <property type="match status" value="1"/>
</dbReference>
<evidence type="ECO:0000256" key="4">
    <source>
        <dbReference type="ARBA" id="ARBA00022741"/>
    </source>
</evidence>
<keyword evidence="9" id="KW-0175">Coiled coil</keyword>
<dbReference type="InterPro" id="IPR007502">
    <property type="entry name" value="Helicase-assoc_dom"/>
</dbReference>
<evidence type="ECO:0000256" key="3">
    <source>
        <dbReference type="ARBA" id="ARBA00022540"/>
    </source>
</evidence>
<keyword evidence="6 11" id="KW-0347">Helicase</keyword>
<dbReference type="CDD" id="cd17975">
    <property type="entry name" value="DEXHc_DHX29"/>
    <property type="match status" value="1"/>
</dbReference>
<dbReference type="GO" id="GO:0016887">
    <property type="term" value="F:ATP hydrolysis activity"/>
    <property type="evidence" value="ECO:0007669"/>
    <property type="project" value="RHEA"/>
</dbReference>
<evidence type="ECO:0000256" key="5">
    <source>
        <dbReference type="ARBA" id="ARBA00022801"/>
    </source>
</evidence>
<proteinExistence type="inferred from homology"/>
<keyword evidence="3 11" id="KW-0396">Initiation factor</keyword>
<feature type="compositionally biased region" description="Basic and acidic residues" evidence="12">
    <location>
        <begin position="69"/>
        <end position="78"/>
    </location>
</feature>
<dbReference type="Pfam" id="PF07717">
    <property type="entry name" value="OB_NTP_bind"/>
    <property type="match status" value="1"/>
</dbReference>
<dbReference type="GO" id="GO:0008494">
    <property type="term" value="F:translation activator activity"/>
    <property type="evidence" value="ECO:0007669"/>
    <property type="project" value="Ensembl"/>
</dbReference>
<dbReference type="HAMAP" id="MF_03068">
    <property type="entry name" value="DHX29"/>
    <property type="match status" value="1"/>
</dbReference>
<dbReference type="SUPFAM" id="SSF52540">
    <property type="entry name" value="P-loop containing nucleoside triphosphate hydrolases"/>
    <property type="match status" value="1"/>
</dbReference>
<dbReference type="HOGENOM" id="CLU_001832_1_4_1"/>
<dbReference type="STRING" id="13616.ENSMODP00000024309"/>